<feature type="region of interest" description="Disordered" evidence="2">
    <location>
        <begin position="68"/>
        <end position="91"/>
    </location>
</feature>
<dbReference type="AlphaFoldDB" id="A0A507DU85"/>
<dbReference type="Gene3D" id="1.20.120.330">
    <property type="entry name" value="Nucleotidyltransferases domain 2"/>
    <property type="match status" value="1"/>
</dbReference>
<dbReference type="Proteomes" id="UP000317494">
    <property type="component" value="Unassembled WGS sequence"/>
</dbReference>
<dbReference type="VEuPathDB" id="FungiDB:SeMB42_g00259"/>
<dbReference type="EMBL" id="QEAN01000005">
    <property type="protein sequence ID" value="TPX54430.1"/>
    <property type="molecule type" value="Genomic_DNA"/>
</dbReference>
<feature type="transmembrane region" description="Helical" evidence="3">
    <location>
        <begin position="41"/>
        <end position="59"/>
    </location>
</feature>
<dbReference type="GO" id="GO:0051015">
    <property type="term" value="F:actin filament binding"/>
    <property type="evidence" value="ECO:0007669"/>
    <property type="project" value="TreeGrafter"/>
</dbReference>
<feature type="region of interest" description="Disordered" evidence="2">
    <location>
        <begin position="747"/>
        <end position="841"/>
    </location>
</feature>
<organism evidence="4 5">
    <name type="scientific">Synchytrium endobioticum</name>
    <dbReference type="NCBI Taxonomy" id="286115"/>
    <lineage>
        <taxon>Eukaryota</taxon>
        <taxon>Fungi</taxon>
        <taxon>Fungi incertae sedis</taxon>
        <taxon>Chytridiomycota</taxon>
        <taxon>Chytridiomycota incertae sedis</taxon>
        <taxon>Chytridiomycetes</taxon>
        <taxon>Synchytriales</taxon>
        <taxon>Synchytriaceae</taxon>
        <taxon>Synchytrium</taxon>
    </lineage>
</organism>
<feature type="coiled-coil region" evidence="1">
    <location>
        <begin position="500"/>
        <end position="527"/>
    </location>
</feature>
<keyword evidence="5" id="KW-1185">Reference proteome</keyword>
<sequence length="1078" mass="118696">MGYFYETVSYSWPHPDNAPPPSPAAHHLMTSIMDSATESNLRVAFALIVLFLSCLYAHYRYKATKPARPINKTEDEPTPTPSRPSPQSLCTSSEASALCDKVHASSSHIVDIIKSVLLLDDPSWRNLQSIITTSYLHHQLTLSNDLVTHLQTNSKALAHELTDQLETARSVLDKVAQDYSLEKRTTEELTLQLERRSILVADLADELLKAKALDHTGLSRPSDAKMPDSKIPLPELIVLQKTMVKLQSDNEALKIANVNLTISRDEILQQLNNIKSPPYITDLNRKIIMLEEQANSLASQKERLSTDATQLQSSLKTLQDERNRAAINLVETRRALDENVNALRDTRDELATIKHERDTVVATLTTTQKTLKDVSTSYEHASKELNNTRDKYEMAVKEVDALFVEKTAFMAIKTDNTALRNKTEALQSLNTSLETEIQVLQSTIPTLRAELEVIRLDHHKLKVSHDFHEKEVGIWKIKYENEHVEYNSTREKSYQLEVSYSRLKEEYEALEAARDKREKELHQTRTTLTHIQFEHDSLAAEHTRVNALHSQLQSDYNRITKELNETRSLLVDQIQLTDTAQSLLKDLKSNLVPDLNATINANAEKLKALEALVSRQKEEFEAELSRASTVHSHEISVLRNEADSLRKEANALRGQITLLQADVSEKVAELNHAKHSNEILKVEISNVSKERDAAELNYQDTLVEETEIRQKAQSEVVALIAKNLELNHQIAEMEACRPRVLVADVGSCTEEEEHEEEEEEEEENDSLGGIVKGGNNGDNSGANDESGAPSTADSEYSDEITLDEVTLATVDDSVAGFSRRGSEEEEEEELEEEEEEKEKVTLDIAISATAKDIATTGYDIDVNEKDDTTLSSADRLIGRSENAGLDATQGTPIELEPGKTGTSTVNDACYTPSTGTDEAEFYKPFPIIIDGSLAEAEGDGAHDNAGSAPNDTSGPALYAGTDEAKLCKAIPVIIQGSVAESAGVGGSLGSSEKDIRGAPSTGTEEEIMSDSTIPAIVEGDVAEAKPVGANSNEIGSSAKDISSAPSTTGTEEKSLDKPSPATIVEGGVYPSEAKAHWS</sequence>
<feature type="compositionally biased region" description="Polar residues" evidence="2">
    <location>
        <begin position="1029"/>
        <end position="1049"/>
    </location>
</feature>
<feature type="compositionally biased region" description="Low complexity" evidence="2">
    <location>
        <begin position="777"/>
        <end position="787"/>
    </location>
</feature>
<dbReference type="PANTHER" id="PTHR45615:SF40">
    <property type="entry name" value="MYOSIN HEAVY CHAIN, NON-MUSCLE"/>
    <property type="match status" value="1"/>
</dbReference>
<dbReference type="GO" id="GO:0016460">
    <property type="term" value="C:myosin II complex"/>
    <property type="evidence" value="ECO:0007669"/>
    <property type="project" value="TreeGrafter"/>
</dbReference>
<evidence type="ECO:0000256" key="1">
    <source>
        <dbReference type="SAM" id="Coils"/>
    </source>
</evidence>
<feature type="compositionally biased region" description="Polar residues" evidence="2">
    <location>
        <begin position="900"/>
        <end position="916"/>
    </location>
</feature>
<keyword evidence="3" id="KW-1133">Transmembrane helix</keyword>
<dbReference type="GO" id="GO:0032982">
    <property type="term" value="C:myosin filament"/>
    <property type="evidence" value="ECO:0007669"/>
    <property type="project" value="TreeGrafter"/>
</dbReference>
<protein>
    <submittedName>
        <fullName evidence="4">Uncharacterized protein</fullName>
    </submittedName>
</protein>
<reference evidence="4 5" key="1">
    <citation type="journal article" date="2019" name="Sci. Rep.">
        <title>Comparative genomics of chytrid fungi reveal insights into the obligate biotrophic and pathogenic lifestyle of Synchytrium endobioticum.</title>
        <authorList>
            <person name="van de Vossenberg B.T.L.H."/>
            <person name="Warris S."/>
            <person name="Nguyen H.D.T."/>
            <person name="van Gent-Pelzer M.P.E."/>
            <person name="Joly D.L."/>
            <person name="van de Geest H.C."/>
            <person name="Bonants P.J.M."/>
            <person name="Smith D.S."/>
            <person name="Levesque C.A."/>
            <person name="van der Lee T.A.J."/>
        </authorList>
    </citation>
    <scope>NUCLEOTIDE SEQUENCE [LARGE SCALE GENOMIC DNA]</scope>
    <source>
        <strain evidence="4 5">MB42</strain>
    </source>
</reference>
<evidence type="ECO:0000256" key="3">
    <source>
        <dbReference type="SAM" id="Phobius"/>
    </source>
</evidence>
<keyword evidence="1" id="KW-0175">Coiled coil</keyword>
<feature type="coiled-coil region" evidence="1">
    <location>
        <begin position="599"/>
        <end position="697"/>
    </location>
</feature>
<name>A0A507DU85_9FUNG</name>
<feature type="region of interest" description="Disordered" evidence="2">
    <location>
        <begin position="934"/>
        <end position="955"/>
    </location>
</feature>
<comment type="caution">
    <text evidence="4">The sequence shown here is derived from an EMBL/GenBank/DDBJ whole genome shotgun (WGS) entry which is preliminary data.</text>
</comment>
<feature type="compositionally biased region" description="Acidic residues" evidence="2">
    <location>
        <begin position="823"/>
        <end position="836"/>
    </location>
</feature>
<feature type="region of interest" description="Disordered" evidence="2">
    <location>
        <begin position="1024"/>
        <end position="1078"/>
    </location>
</feature>
<gene>
    <name evidence="4" type="ORF">SeMB42_g00259</name>
</gene>
<evidence type="ECO:0000313" key="5">
    <source>
        <dbReference type="Proteomes" id="UP000317494"/>
    </source>
</evidence>
<accession>A0A507DU85</accession>
<keyword evidence="3" id="KW-0472">Membrane</keyword>
<feature type="region of interest" description="Disordered" evidence="2">
    <location>
        <begin position="982"/>
        <end position="1011"/>
    </location>
</feature>
<dbReference type="PANTHER" id="PTHR45615">
    <property type="entry name" value="MYOSIN HEAVY CHAIN, NON-MUSCLE"/>
    <property type="match status" value="1"/>
</dbReference>
<feature type="region of interest" description="Disordered" evidence="2">
    <location>
        <begin position="880"/>
        <end position="916"/>
    </location>
</feature>
<feature type="compositionally biased region" description="Acidic residues" evidence="2">
    <location>
        <begin position="749"/>
        <end position="765"/>
    </location>
</feature>
<dbReference type="STRING" id="286115.A0A507DU85"/>
<dbReference type="GO" id="GO:0005737">
    <property type="term" value="C:cytoplasm"/>
    <property type="evidence" value="ECO:0007669"/>
    <property type="project" value="TreeGrafter"/>
</dbReference>
<proteinExistence type="predicted"/>
<dbReference type="GO" id="GO:0000146">
    <property type="term" value="F:microfilament motor activity"/>
    <property type="evidence" value="ECO:0007669"/>
    <property type="project" value="TreeGrafter"/>
</dbReference>
<keyword evidence="3" id="KW-0812">Transmembrane</keyword>
<evidence type="ECO:0000313" key="4">
    <source>
        <dbReference type="EMBL" id="TPX54430.1"/>
    </source>
</evidence>
<evidence type="ECO:0000256" key="2">
    <source>
        <dbReference type="SAM" id="MobiDB-lite"/>
    </source>
</evidence>
<feature type="coiled-coil region" evidence="1">
    <location>
        <begin position="280"/>
        <end position="335"/>
    </location>
</feature>